<keyword evidence="7" id="KW-1185">Reference proteome</keyword>
<comment type="caution">
    <text evidence="6">The sequence shown here is derived from an EMBL/GenBank/DDBJ whole genome shotgun (WGS) entry which is preliminary data.</text>
</comment>
<evidence type="ECO:0000256" key="2">
    <source>
        <dbReference type="ARBA" id="ARBA00022630"/>
    </source>
</evidence>
<dbReference type="InterPro" id="IPR036188">
    <property type="entry name" value="FAD/NAD-bd_sf"/>
</dbReference>
<dbReference type="Proteomes" id="UP000612362">
    <property type="component" value="Unassembled WGS sequence"/>
</dbReference>
<evidence type="ECO:0000313" key="7">
    <source>
        <dbReference type="Proteomes" id="UP000612362"/>
    </source>
</evidence>
<evidence type="ECO:0000256" key="4">
    <source>
        <dbReference type="ARBA" id="ARBA00023002"/>
    </source>
</evidence>
<evidence type="ECO:0000313" key="6">
    <source>
        <dbReference type="EMBL" id="GHO45621.1"/>
    </source>
</evidence>
<evidence type="ECO:0000256" key="3">
    <source>
        <dbReference type="ARBA" id="ARBA00022827"/>
    </source>
</evidence>
<dbReference type="Pfam" id="PF01593">
    <property type="entry name" value="Amino_oxidase"/>
    <property type="match status" value="1"/>
</dbReference>
<dbReference type="PRINTS" id="PR00419">
    <property type="entry name" value="ADXRDTASE"/>
</dbReference>
<dbReference type="EMBL" id="BNJF01000001">
    <property type="protein sequence ID" value="GHO45621.1"/>
    <property type="molecule type" value="Genomic_DNA"/>
</dbReference>
<dbReference type="AlphaFoldDB" id="A0A8J3HYR1"/>
<dbReference type="GO" id="GO:0016491">
    <property type="term" value="F:oxidoreductase activity"/>
    <property type="evidence" value="ECO:0007669"/>
    <property type="project" value="UniProtKB-KW"/>
</dbReference>
<dbReference type="Gene3D" id="3.50.50.60">
    <property type="entry name" value="FAD/NAD(P)-binding domain"/>
    <property type="match status" value="1"/>
</dbReference>
<dbReference type="SUPFAM" id="SSF51905">
    <property type="entry name" value="FAD/NAD(P)-binding domain"/>
    <property type="match status" value="1"/>
</dbReference>
<gene>
    <name evidence="6" type="ORF">KSX_37840</name>
</gene>
<evidence type="ECO:0000259" key="5">
    <source>
        <dbReference type="Pfam" id="PF01593"/>
    </source>
</evidence>
<organism evidence="6 7">
    <name type="scientific">Ktedonospora formicarum</name>
    <dbReference type="NCBI Taxonomy" id="2778364"/>
    <lineage>
        <taxon>Bacteria</taxon>
        <taxon>Bacillati</taxon>
        <taxon>Chloroflexota</taxon>
        <taxon>Ktedonobacteria</taxon>
        <taxon>Ktedonobacterales</taxon>
        <taxon>Ktedonobacteraceae</taxon>
        <taxon>Ktedonospora</taxon>
    </lineage>
</organism>
<keyword evidence="3" id="KW-0274">FAD</keyword>
<proteinExistence type="inferred from homology"/>
<sequence>MKIVVIGSGFGGLSAAIRLQAQGHDVTILEKRDKPGGRAYVYEQDGFTFDGRPTIITAPWLIHDLFALCGKETADYVTLMPINLFYNIRFEDGSIFHYDGDRENILAQIRVFSPGDVDGYLRFAHDTELIYEKGFELIDQPSQHFLPCLRSPLTWCAYEPIPRSRTW</sequence>
<dbReference type="FunFam" id="3.50.50.60:FF:000378">
    <property type="entry name" value="Phytoene desaturase"/>
    <property type="match status" value="1"/>
</dbReference>
<dbReference type="InterPro" id="IPR002937">
    <property type="entry name" value="Amino_oxidase"/>
</dbReference>
<keyword evidence="4" id="KW-0560">Oxidoreductase</keyword>
<reference evidence="6" key="1">
    <citation type="submission" date="2020-10" db="EMBL/GenBank/DDBJ databases">
        <title>Taxonomic study of unclassified bacteria belonging to the class Ktedonobacteria.</title>
        <authorList>
            <person name="Yabe S."/>
            <person name="Wang C.M."/>
            <person name="Zheng Y."/>
            <person name="Sakai Y."/>
            <person name="Cavaletti L."/>
            <person name="Monciardini P."/>
            <person name="Donadio S."/>
        </authorList>
    </citation>
    <scope>NUCLEOTIDE SEQUENCE</scope>
    <source>
        <strain evidence="6">SOSP1-1</strain>
    </source>
</reference>
<protein>
    <recommendedName>
        <fullName evidence="5">Amine oxidase domain-containing protein</fullName>
    </recommendedName>
</protein>
<keyword evidence="2" id="KW-0285">Flavoprotein</keyword>
<name>A0A8J3HYR1_9CHLR</name>
<accession>A0A8J3HYR1</accession>
<feature type="domain" description="Amine oxidase" evidence="5">
    <location>
        <begin position="11"/>
        <end position="141"/>
    </location>
</feature>
<dbReference type="GO" id="GO:0008610">
    <property type="term" value="P:lipid biosynthetic process"/>
    <property type="evidence" value="ECO:0007669"/>
    <property type="project" value="UniProtKB-ARBA"/>
</dbReference>
<evidence type="ECO:0000256" key="1">
    <source>
        <dbReference type="ARBA" id="ARBA00006046"/>
    </source>
</evidence>
<dbReference type="PANTHER" id="PTHR43734:SF3">
    <property type="entry name" value="B-CAROTENE KETOLASE"/>
    <property type="match status" value="1"/>
</dbReference>
<comment type="similarity">
    <text evidence="1">Belongs to the carotenoid/retinoid oxidoreductase family.</text>
</comment>
<dbReference type="PANTHER" id="PTHR43734">
    <property type="entry name" value="PHYTOENE DESATURASE"/>
    <property type="match status" value="1"/>
</dbReference>